<dbReference type="EMBL" id="JACIIG010000004">
    <property type="protein sequence ID" value="MBB4567994.1"/>
    <property type="molecule type" value="Genomic_DNA"/>
</dbReference>
<accession>A0A7W6ZSU9</accession>
<dbReference type="OrthoDB" id="8420948at2"/>
<keyword evidence="2" id="KW-1185">Reference proteome</keyword>
<proteinExistence type="predicted"/>
<evidence type="ECO:0000313" key="1">
    <source>
        <dbReference type="EMBL" id="MBB4567994.1"/>
    </source>
</evidence>
<dbReference type="AlphaFoldDB" id="A0A7W6ZSU9"/>
<comment type="caution">
    <text evidence="1">The sequence shown here is derived from an EMBL/GenBank/DDBJ whole genome shotgun (WGS) entry which is preliminary data.</text>
</comment>
<gene>
    <name evidence="1" type="ORF">GGE60_002105</name>
</gene>
<protein>
    <submittedName>
        <fullName evidence="1">Uncharacterized protein</fullName>
    </submittedName>
</protein>
<dbReference type="Proteomes" id="UP000543836">
    <property type="component" value="Unassembled WGS sequence"/>
</dbReference>
<sequence>MAHVVIGIPGDPQLYLADTQAGTVTPLAPQAQSALHAADQLRQSGATIVKGVNLAVAVGGAEKAASGVFDG</sequence>
<dbReference type="RefSeq" id="WP_028751432.1">
    <property type="nucleotide sequence ID" value="NZ_JACIIG010000004.1"/>
</dbReference>
<name>A0A7W6ZSU9_9HYPH</name>
<evidence type="ECO:0000313" key="2">
    <source>
        <dbReference type="Proteomes" id="UP000543836"/>
    </source>
</evidence>
<reference evidence="1 2" key="1">
    <citation type="submission" date="2020-08" db="EMBL/GenBank/DDBJ databases">
        <title>Genomic Encyclopedia of Type Strains, Phase IV (KMG-V): Genome sequencing to study the core and pangenomes of soil and plant-associated prokaryotes.</title>
        <authorList>
            <person name="Whitman W."/>
        </authorList>
    </citation>
    <scope>NUCLEOTIDE SEQUENCE [LARGE SCALE GENOMIC DNA]</scope>
    <source>
        <strain evidence="1 2">SEMIA 492</strain>
    </source>
</reference>
<dbReference type="GeneID" id="32529049"/>
<organism evidence="1 2">
    <name type="scientific">Rhizobium leucaenae</name>
    <dbReference type="NCBI Taxonomy" id="29450"/>
    <lineage>
        <taxon>Bacteria</taxon>
        <taxon>Pseudomonadati</taxon>
        <taxon>Pseudomonadota</taxon>
        <taxon>Alphaproteobacteria</taxon>
        <taxon>Hyphomicrobiales</taxon>
        <taxon>Rhizobiaceae</taxon>
        <taxon>Rhizobium/Agrobacterium group</taxon>
        <taxon>Rhizobium</taxon>
    </lineage>
</organism>